<dbReference type="Proteomes" id="UP000503088">
    <property type="component" value="Chromosome"/>
</dbReference>
<dbReference type="RefSeq" id="WP_173222752.1">
    <property type="nucleotide sequence ID" value="NZ_CP048104.1"/>
</dbReference>
<proteinExistence type="predicted"/>
<dbReference type="AlphaFoldDB" id="A0A7D4BK91"/>
<gene>
    <name evidence="2" type="ORF">GXN76_09870</name>
</gene>
<dbReference type="EMBL" id="CP048104">
    <property type="protein sequence ID" value="QKG84750.1"/>
    <property type="molecule type" value="Genomic_DNA"/>
</dbReference>
<feature type="transmembrane region" description="Helical" evidence="1">
    <location>
        <begin position="72"/>
        <end position="90"/>
    </location>
</feature>
<evidence type="ECO:0000256" key="1">
    <source>
        <dbReference type="SAM" id="Phobius"/>
    </source>
</evidence>
<organism evidence="2 3">
    <name type="scientific">Kroppenstedtia pulmonis</name>
    <dbReference type="NCBI Taxonomy" id="1380685"/>
    <lineage>
        <taxon>Bacteria</taxon>
        <taxon>Bacillati</taxon>
        <taxon>Bacillota</taxon>
        <taxon>Bacilli</taxon>
        <taxon>Bacillales</taxon>
        <taxon>Thermoactinomycetaceae</taxon>
        <taxon>Kroppenstedtia</taxon>
    </lineage>
</organism>
<keyword evidence="1" id="KW-0472">Membrane</keyword>
<sequence length="129" mass="14848">MISDKKPDLSTAEGKVQVASAFLMLSGISFLNGWLTGMWSILMLSIAMLCLYELILGFKRMPMVRLNQYRKYYQGTVWFVVPILIMLYGVDVDASWLNRRMIISAGVMLLLVFVAVFWACWVRKRVLVE</sequence>
<protein>
    <submittedName>
        <fullName evidence="2">Uncharacterized protein</fullName>
    </submittedName>
</protein>
<name>A0A7D4BK91_9BACL</name>
<reference evidence="2 3" key="1">
    <citation type="submission" date="2020-01" db="EMBL/GenBank/DDBJ databases">
        <authorList>
            <person name="Gulvik C.A."/>
            <person name="Batra D.G."/>
        </authorList>
    </citation>
    <scope>NUCLEOTIDE SEQUENCE [LARGE SCALE GENOMIC DNA]</scope>
    <source>
        <strain evidence="2 3">W9323</strain>
    </source>
</reference>
<evidence type="ECO:0000313" key="2">
    <source>
        <dbReference type="EMBL" id="QKG84750.1"/>
    </source>
</evidence>
<keyword evidence="3" id="KW-1185">Reference proteome</keyword>
<dbReference type="KEGG" id="kpul:GXN76_09870"/>
<accession>A0A7D4BK91</accession>
<keyword evidence="1" id="KW-0812">Transmembrane</keyword>
<evidence type="ECO:0000313" key="3">
    <source>
        <dbReference type="Proteomes" id="UP000503088"/>
    </source>
</evidence>
<feature type="transmembrane region" description="Helical" evidence="1">
    <location>
        <begin position="102"/>
        <end position="122"/>
    </location>
</feature>
<feature type="transmembrane region" description="Helical" evidence="1">
    <location>
        <begin position="33"/>
        <end position="52"/>
    </location>
</feature>
<keyword evidence="1" id="KW-1133">Transmembrane helix</keyword>